<gene>
    <name evidence="3" type="ORF">BECKUNK1418G_GA0071005_11588</name>
    <name evidence="4" type="ORF">BECKUNK1418H_GA0071006_11548</name>
</gene>
<proteinExistence type="predicted"/>
<evidence type="ECO:0000256" key="1">
    <source>
        <dbReference type="SAM" id="MobiDB-lite"/>
    </source>
</evidence>
<sequence length="303" mass="33562">MMLRGELIDEPEIENHDHKKTHQLRLGAQVAVGRVRRVSFVTRHAVTRRLARRPWGNIMSGYGANAPNPTYNSWKGLHIHRHQGQEPMRIANPIHNLVFRRLMQDNEVAVLNPLHHPGRGDRDPAPAQEMAMLPENKRFLILVGAIGIVVIVLSMAARFLGSTLWNPEPFTDEAVLSLPNEPEFPPVAPSRAEQPTQPRPPPPIAATVEGRIPLEFRSLETRLTAMGQALSDHSEKKPALEKKMLAADALILQAEGIVGNPKIGLSAPSSAPVKSEDGNEAKDTDIQRLRERLGALKSRLEAK</sequence>
<feature type="transmembrane region" description="Helical" evidence="2">
    <location>
        <begin position="139"/>
        <end position="160"/>
    </location>
</feature>
<dbReference type="EMBL" id="CAADGD010000154">
    <property type="protein sequence ID" value="VFK72981.1"/>
    <property type="molecule type" value="Genomic_DNA"/>
</dbReference>
<accession>A0A451B3X3</accession>
<keyword evidence="2" id="KW-0472">Membrane</keyword>
<evidence type="ECO:0000313" key="4">
    <source>
        <dbReference type="EMBL" id="VFK72981.1"/>
    </source>
</evidence>
<evidence type="ECO:0000313" key="3">
    <source>
        <dbReference type="EMBL" id="VFK67703.1"/>
    </source>
</evidence>
<dbReference type="EMBL" id="CAADFZ010000158">
    <property type="protein sequence ID" value="VFK67703.1"/>
    <property type="molecule type" value="Genomic_DNA"/>
</dbReference>
<protein>
    <submittedName>
        <fullName evidence="4">Uncharacterized protein</fullName>
    </submittedName>
</protein>
<feature type="compositionally biased region" description="Basic and acidic residues" evidence="1">
    <location>
        <begin position="274"/>
        <end position="287"/>
    </location>
</feature>
<keyword evidence="2" id="KW-0812">Transmembrane</keyword>
<feature type="region of interest" description="Disordered" evidence="1">
    <location>
        <begin position="176"/>
        <end position="205"/>
    </location>
</feature>
<name>A0A451B3X3_9GAMM</name>
<dbReference type="AlphaFoldDB" id="A0A451B3X3"/>
<organism evidence="4">
    <name type="scientific">Candidatus Kentrum sp. UNK</name>
    <dbReference type="NCBI Taxonomy" id="2126344"/>
    <lineage>
        <taxon>Bacteria</taxon>
        <taxon>Pseudomonadati</taxon>
        <taxon>Pseudomonadota</taxon>
        <taxon>Gammaproteobacteria</taxon>
        <taxon>Candidatus Kentrum</taxon>
    </lineage>
</organism>
<keyword evidence="2" id="KW-1133">Transmembrane helix</keyword>
<feature type="region of interest" description="Disordered" evidence="1">
    <location>
        <begin position="260"/>
        <end position="287"/>
    </location>
</feature>
<reference evidence="4" key="1">
    <citation type="submission" date="2019-02" db="EMBL/GenBank/DDBJ databases">
        <authorList>
            <person name="Gruber-Vodicka R. H."/>
            <person name="Seah K. B. B."/>
        </authorList>
    </citation>
    <scope>NUCLEOTIDE SEQUENCE</scope>
    <source>
        <strain evidence="4">BECK_BY19</strain>
        <strain evidence="3">BECK_BY8</strain>
    </source>
</reference>
<evidence type="ECO:0000256" key="2">
    <source>
        <dbReference type="SAM" id="Phobius"/>
    </source>
</evidence>